<evidence type="ECO:0000313" key="4">
    <source>
        <dbReference type="Proteomes" id="UP000182658"/>
    </source>
</evidence>
<dbReference type="Proteomes" id="UP000182658">
    <property type="component" value="Unassembled WGS sequence"/>
</dbReference>
<accession>A0A1J7JSR6</accession>
<dbReference type="EMBL" id="KV875096">
    <property type="protein sequence ID" value="OIW30802.1"/>
    <property type="molecule type" value="Genomic_DNA"/>
</dbReference>
<dbReference type="AlphaFoldDB" id="A0A1J7JSR6"/>
<dbReference type="STRING" id="1408157.A0A1J7JSR6"/>
<protein>
    <submittedName>
        <fullName evidence="3">Uncharacterized protein</fullName>
    </submittedName>
</protein>
<feature type="coiled-coil region" evidence="1">
    <location>
        <begin position="569"/>
        <end position="599"/>
    </location>
</feature>
<sequence>MAYHIMLSPEDIETLRPKDVEPDAGCKKTWWLSHYHSKRVEYKNKSNNNKRSNNKNNNNNNNNSNTGETVPEEHTPSAACPPNLDTSAPSYLSTPPSGPYSCASGSSCRLTVAHTSVMVNCLGICPGLASGLWRLLGTYTPGETKILYPVVKSSVSIDGTKKLVLIIVTNCCQEVDRGAIQGIPHQSPLVGARQAQRLVLPSLSSTILSIQHLHNFFRLRPAPRATACRPYVAEEDHSAQNGERGTQLLEGQGENNWRLIVSGAVDRFGFVPDQGTPQDEAAELATLEIIDERLLMLISDADKLAERGRQLRYQLRKRKAGIMSGHLGSSQPEESGTTDIQHPGYNLKDDPQAILSTGAVVEGPDGLCGTQCVSIIRSGAISTAQEEGRHHIRTAGLEQQQVVIEGHPRPGLIPPPPVSAASMATSKRRQVSQPPASNKPGESRTTDLQHPNYNLKDDLTQFTTLRRSAMVAVPAPQPLPGGLTFLTATRQDTGSSSISGHFAVGTASNLDTSCSAARIHRLDSLFEGTVATVQSIADDKPPPTLTSHHRSHMRHPAFLLQVDGKDSQARREKEISDQLSKQLEEYRQAQESLDNIGAKTSEIFKMLDE</sequence>
<feature type="region of interest" description="Disordered" evidence="2">
    <location>
        <begin position="41"/>
        <end position="92"/>
    </location>
</feature>
<organism evidence="3 4">
    <name type="scientific">Coniochaeta ligniaria NRRL 30616</name>
    <dbReference type="NCBI Taxonomy" id="1408157"/>
    <lineage>
        <taxon>Eukaryota</taxon>
        <taxon>Fungi</taxon>
        <taxon>Dikarya</taxon>
        <taxon>Ascomycota</taxon>
        <taxon>Pezizomycotina</taxon>
        <taxon>Sordariomycetes</taxon>
        <taxon>Sordariomycetidae</taxon>
        <taxon>Coniochaetales</taxon>
        <taxon>Coniochaetaceae</taxon>
        <taxon>Coniochaeta</taxon>
    </lineage>
</organism>
<gene>
    <name evidence="3" type="ORF">CONLIGDRAFT_642857</name>
</gene>
<proteinExistence type="predicted"/>
<feature type="compositionally biased region" description="Low complexity" evidence="2">
    <location>
        <begin position="45"/>
        <end position="65"/>
    </location>
</feature>
<name>A0A1J7JSR6_9PEZI</name>
<keyword evidence="4" id="KW-1185">Reference proteome</keyword>
<evidence type="ECO:0000256" key="2">
    <source>
        <dbReference type="SAM" id="MobiDB-lite"/>
    </source>
</evidence>
<feature type="region of interest" description="Disordered" evidence="2">
    <location>
        <begin position="409"/>
        <end position="453"/>
    </location>
</feature>
<dbReference type="OrthoDB" id="5422841at2759"/>
<reference evidence="3 4" key="1">
    <citation type="submission" date="2016-10" db="EMBL/GenBank/DDBJ databases">
        <title>Draft genome sequence of Coniochaeta ligniaria NRRL30616, a lignocellulolytic fungus for bioabatement of inhibitors in plant biomass hydrolysates.</title>
        <authorList>
            <consortium name="DOE Joint Genome Institute"/>
            <person name="Jimenez D.J."/>
            <person name="Hector R.E."/>
            <person name="Riley R."/>
            <person name="Sun H."/>
            <person name="Grigoriev I.V."/>
            <person name="Van Elsas J.D."/>
            <person name="Nichols N.N."/>
        </authorList>
    </citation>
    <scope>NUCLEOTIDE SEQUENCE [LARGE SCALE GENOMIC DNA]</scope>
    <source>
        <strain evidence="3 4">NRRL 30616</strain>
    </source>
</reference>
<evidence type="ECO:0000256" key="1">
    <source>
        <dbReference type="SAM" id="Coils"/>
    </source>
</evidence>
<keyword evidence="1" id="KW-0175">Coiled coil</keyword>
<evidence type="ECO:0000313" key="3">
    <source>
        <dbReference type="EMBL" id="OIW30802.1"/>
    </source>
</evidence>
<dbReference type="InParanoid" id="A0A1J7JSR6"/>